<protein>
    <recommendedName>
        <fullName evidence="6">Dioxygenase</fullName>
        <ecNumber evidence="6">1.13.11.-</ecNumber>
    </recommendedName>
</protein>
<evidence type="ECO:0000256" key="3">
    <source>
        <dbReference type="ARBA" id="ARBA00023002"/>
    </source>
</evidence>
<evidence type="ECO:0000256" key="5">
    <source>
        <dbReference type="PIRSR" id="PIRSR604294-1"/>
    </source>
</evidence>
<keyword evidence="3 6" id="KW-0560">Oxidoreductase</keyword>
<dbReference type="GO" id="GO:0010436">
    <property type="term" value="F:carotenoid dioxygenase activity"/>
    <property type="evidence" value="ECO:0007669"/>
    <property type="project" value="TreeGrafter"/>
</dbReference>
<evidence type="ECO:0000256" key="2">
    <source>
        <dbReference type="ARBA" id="ARBA00022723"/>
    </source>
</evidence>
<feature type="binding site" evidence="5">
    <location>
        <position position="231"/>
    </location>
    <ligand>
        <name>Fe cation</name>
        <dbReference type="ChEBI" id="CHEBI:24875"/>
        <note>catalytic</note>
    </ligand>
</feature>
<evidence type="ECO:0000313" key="9">
    <source>
        <dbReference type="Proteomes" id="UP000244978"/>
    </source>
</evidence>
<comment type="similarity">
    <text evidence="1 6">Belongs to the carotenoid oxygenase family.</text>
</comment>
<evidence type="ECO:0000256" key="6">
    <source>
        <dbReference type="RuleBase" id="RU364048"/>
    </source>
</evidence>
<dbReference type="PANTHER" id="PTHR10543">
    <property type="entry name" value="BETA-CAROTENE DIOXYGENASE"/>
    <property type="match status" value="1"/>
</dbReference>
<evidence type="ECO:0000313" key="8">
    <source>
        <dbReference type="EMBL" id="PWB97660.1"/>
    </source>
</evidence>
<keyword evidence="2 5" id="KW-0479">Metal-binding</keyword>
<accession>A0A2U1T1D1</accession>
<feature type="binding site" evidence="5">
    <location>
        <position position="346"/>
    </location>
    <ligand>
        <name>Fe cation</name>
        <dbReference type="ChEBI" id="CHEBI:24875"/>
        <note>catalytic</note>
    </ligand>
</feature>
<feature type="binding site" evidence="5">
    <location>
        <position position="282"/>
    </location>
    <ligand>
        <name>Fe cation</name>
        <dbReference type="ChEBI" id="CHEBI:24875"/>
        <note>catalytic</note>
    </ligand>
</feature>
<evidence type="ECO:0000256" key="1">
    <source>
        <dbReference type="ARBA" id="ARBA00006787"/>
    </source>
</evidence>
<dbReference type="InterPro" id="IPR004294">
    <property type="entry name" value="Carotenoid_Oase"/>
</dbReference>
<feature type="binding site" evidence="5">
    <location>
        <position position="531"/>
    </location>
    <ligand>
        <name>Fe cation</name>
        <dbReference type="ChEBI" id="CHEBI:24875"/>
        <note>catalytic</note>
    </ligand>
</feature>
<feature type="region of interest" description="Disordered" evidence="7">
    <location>
        <begin position="1"/>
        <end position="38"/>
    </location>
</feature>
<evidence type="ECO:0000256" key="7">
    <source>
        <dbReference type="SAM" id="MobiDB-lite"/>
    </source>
</evidence>
<dbReference type="EC" id="1.13.11.-" evidence="6"/>
<proteinExistence type="inferred from homology"/>
<dbReference type="EMBL" id="QEEX01000001">
    <property type="protein sequence ID" value="PWB97660.1"/>
    <property type="molecule type" value="Genomic_DNA"/>
</dbReference>
<dbReference type="Proteomes" id="UP000244978">
    <property type="component" value="Unassembled WGS sequence"/>
</dbReference>
<comment type="cofactor">
    <cofactor evidence="5 6">
        <name>Fe(2+)</name>
        <dbReference type="ChEBI" id="CHEBI:29033"/>
    </cofactor>
    <text evidence="5 6">Binds 1 Fe(2+) ion per subunit.</text>
</comment>
<dbReference type="PANTHER" id="PTHR10543:SF89">
    <property type="entry name" value="CAROTENOID 9,10(9',10')-CLEAVAGE DIOXYGENASE 1"/>
    <property type="match status" value="1"/>
</dbReference>
<dbReference type="GO" id="GO:0046872">
    <property type="term" value="F:metal ion binding"/>
    <property type="evidence" value="ECO:0007669"/>
    <property type="project" value="UniProtKB-KW"/>
</dbReference>
<evidence type="ECO:0000256" key="4">
    <source>
        <dbReference type="ARBA" id="ARBA00023004"/>
    </source>
</evidence>
<keyword evidence="6 8" id="KW-0223">Dioxygenase</keyword>
<organism evidence="8 9">
    <name type="scientific">Homoserinimonas hongtaonis</name>
    <dbReference type="NCBI Taxonomy" id="2079791"/>
    <lineage>
        <taxon>Bacteria</taxon>
        <taxon>Bacillati</taxon>
        <taxon>Actinomycetota</taxon>
        <taxon>Actinomycetes</taxon>
        <taxon>Micrococcales</taxon>
        <taxon>Microbacteriaceae</taxon>
        <taxon>Homoserinimonas</taxon>
    </lineage>
</organism>
<name>A0A2U1T1D1_9MICO</name>
<feature type="compositionally biased region" description="Basic and acidic residues" evidence="7">
    <location>
        <begin position="10"/>
        <end position="32"/>
    </location>
</feature>
<comment type="caution">
    <text evidence="8">The sequence shown here is derived from an EMBL/GenBank/DDBJ whole genome shotgun (WGS) entry which is preliminary data.</text>
</comment>
<dbReference type="AlphaFoldDB" id="A0A2U1T1D1"/>
<dbReference type="GO" id="GO:0016121">
    <property type="term" value="P:carotene catabolic process"/>
    <property type="evidence" value="ECO:0007669"/>
    <property type="project" value="TreeGrafter"/>
</dbReference>
<keyword evidence="9" id="KW-1185">Reference proteome</keyword>
<sequence>MRTQAVATTELDRQVRTEGETRHDSLDGEHMTHQNNPEEDARAEELAWVRTQPKVPIVTPSPYPMIRFAEPGHPFDRPVRVEADIEGLECVQGEIPAHLNGTYYKVVSDRQFPSFVENDLGYFNDDGMALSFRFHDGKVDYKSRFIRTPRFEAEKAAGRSLFGKYRNQFDDDAMVEGMLRGNANTNLFFHGGKLYAAKEDSPPIILDPITLETLGVYDFEGSLTSKSSTAHPKIDPITGEMVFFGYAAKGDTTRDIAYYEADSTGQIIHETWFKAPYSAMVHDFAVTQNYVVFPIIPLRSEREWIEKGESSFQWDASEDVYLGVMPRKGDGAKIRWFRGRSRFASHTLGAYDDGRYIYIDSPVSESKYFPWFPNRDGSPHDAVKGRTTLTRWTIDLHDGSDGFTESSISDLGVEFPRMDDRFETLQHTWGAMAVSSVPGIEMQGHGFRWVSTVDYATGAQKLYYPGEGSTVGEPVFVPGAPGAPEGHGYVLVLVSRRDAMHSDLVVLDAQNVDKEPVCTLRMPLRVPKGLHGNWVSDEELGQRTD</sequence>
<reference evidence="9" key="1">
    <citation type="submission" date="2018-04" db="EMBL/GenBank/DDBJ databases">
        <authorList>
            <person name="Liu S."/>
            <person name="Wang Z."/>
            <person name="Li J."/>
        </authorList>
    </citation>
    <scope>NUCLEOTIDE SEQUENCE [LARGE SCALE GENOMIC DNA]</scope>
    <source>
        <strain evidence="9">S1194</strain>
    </source>
</reference>
<gene>
    <name evidence="8" type="ORF">DF220_07335</name>
</gene>
<dbReference type="Pfam" id="PF03055">
    <property type="entry name" value="RPE65"/>
    <property type="match status" value="1"/>
</dbReference>
<keyword evidence="4 5" id="KW-0408">Iron</keyword>